<evidence type="ECO:0000313" key="2">
    <source>
        <dbReference type="EMBL" id="KAF5191285.1"/>
    </source>
</evidence>
<accession>A0A7J6W4N4</accession>
<dbReference type="PROSITE" id="PS50088">
    <property type="entry name" value="ANK_REPEAT"/>
    <property type="match status" value="2"/>
</dbReference>
<evidence type="ECO:0000256" key="1">
    <source>
        <dbReference type="PROSITE-ProRule" id="PRU00023"/>
    </source>
</evidence>
<evidence type="ECO:0000313" key="3">
    <source>
        <dbReference type="Proteomes" id="UP000554482"/>
    </source>
</evidence>
<name>A0A7J6W4N4_THATH</name>
<dbReference type="Proteomes" id="UP000554482">
    <property type="component" value="Unassembled WGS sequence"/>
</dbReference>
<proteinExistence type="predicted"/>
<dbReference type="OrthoDB" id="20727at2759"/>
<dbReference type="PANTHER" id="PTHR24121:SF23">
    <property type="entry name" value="NO MECHANORECEPTOR POTENTIAL C, ISOFORM H"/>
    <property type="match status" value="1"/>
</dbReference>
<dbReference type="Pfam" id="PF12796">
    <property type="entry name" value="Ank_2"/>
    <property type="match status" value="2"/>
</dbReference>
<gene>
    <name evidence="2" type="ORF">FRX31_019128</name>
</gene>
<keyword evidence="3" id="KW-1185">Reference proteome</keyword>
<keyword evidence="1" id="KW-0040">ANK repeat</keyword>
<feature type="repeat" description="ANK" evidence="1">
    <location>
        <begin position="65"/>
        <end position="97"/>
    </location>
</feature>
<dbReference type="PROSITE" id="PS50297">
    <property type="entry name" value="ANK_REP_REGION"/>
    <property type="match status" value="2"/>
</dbReference>
<reference evidence="2 3" key="1">
    <citation type="submission" date="2020-06" db="EMBL/GenBank/DDBJ databases">
        <title>Transcriptomic and genomic resources for Thalictrum thalictroides and T. hernandezii: Facilitating candidate gene discovery in an emerging model plant lineage.</title>
        <authorList>
            <person name="Arias T."/>
            <person name="Riano-Pachon D.M."/>
            <person name="Di Stilio V.S."/>
        </authorList>
    </citation>
    <scope>NUCLEOTIDE SEQUENCE [LARGE SCALE GENOMIC DNA]</scope>
    <source>
        <strain evidence="3">cv. WT478/WT964</strain>
        <tissue evidence="2">Leaves</tissue>
    </source>
</reference>
<dbReference type="InterPro" id="IPR036770">
    <property type="entry name" value="Ankyrin_rpt-contain_sf"/>
</dbReference>
<organism evidence="2 3">
    <name type="scientific">Thalictrum thalictroides</name>
    <name type="common">Rue-anemone</name>
    <name type="synonym">Anemone thalictroides</name>
    <dbReference type="NCBI Taxonomy" id="46969"/>
    <lineage>
        <taxon>Eukaryota</taxon>
        <taxon>Viridiplantae</taxon>
        <taxon>Streptophyta</taxon>
        <taxon>Embryophyta</taxon>
        <taxon>Tracheophyta</taxon>
        <taxon>Spermatophyta</taxon>
        <taxon>Magnoliopsida</taxon>
        <taxon>Ranunculales</taxon>
        <taxon>Ranunculaceae</taxon>
        <taxon>Thalictroideae</taxon>
        <taxon>Thalictrum</taxon>
    </lineage>
</organism>
<dbReference type="InterPro" id="IPR002110">
    <property type="entry name" value="Ankyrin_rpt"/>
</dbReference>
<protein>
    <submittedName>
        <fullName evidence="2">Uncharacterized protein</fullName>
    </submittedName>
</protein>
<dbReference type="EMBL" id="JABWDY010022978">
    <property type="protein sequence ID" value="KAF5191285.1"/>
    <property type="molecule type" value="Genomic_DNA"/>
</dbReference>
<dbReference type="Gene3D" id="1.25.40.20">
    <property type="entry name" value="Ankyrin repeat-containing domain"/>
    <property type="match status" value="2"/>
</dbReference>
<dbReference type="SMART" id="SM00248">
    <property type="entry name" value="ANK"/>
    <property type="match status" value="5"/>
</dbReference>
<feature type="repeat" description="ANK" evidence="1">
    <location>
        <begin position="223"/>
        <end position="255"/>
    </location>
</feature>
<dbReference type="PANTHER" id="PTHR24121">
    <property type="entry name" value="NO MECHANORECEPTOR POTENTIAL C, ISOFORM D-RELATED"/>
    <property type="match status" value="1"/>
</dbReference>
<feature type="non-terminal residue" evidence="2">
    <location>
        <position position="264"/>
    </location>
</feature>
<comment type="caution">
    <text evidence="2">The sequence shown here is derived from an EMBL/GenBank/DDBJ whole genome shotgun (WGS) entry which is preliminary data.</text>
</comment>
<dbReference type="SUPFAM" id="SSF48403">
    <property type="entry name" value="Ankyrin repeat"/>
    <property type="match status" value="1"/>
</dbReference>
<dbReference type="AlphaFoldDB" id="A0A7J6W4N4"/>
<dbReference type="PRINTS" id="PR01415">
    <property type="entry name" value="ANKYRIN"/>
</dbReference>
<sequence length="264" mass="30025">MDAIYRATKGDLEFFKKAPLDVLLNARDGEDDSILSIAVKGYYLECCEVICRRCPSLLYHQTRPYGYTPLHHAAYRGKIEIVKLIISACVKADLEYQEDIERQGGDKAHPRKTLTLRDTYYGENAMHKSTHNNQLGADHRVEKRLTVTKHLHWVVQKNNFAMMNLLMEAIPDLFKGIESEILLNSRDNNGDTILFKAAQENHLFLCKEIYERCPSLIYHKGEGGRTALHHAAVRGEPEMLKFLIDAGAKSYNEDDEEDIESGGG</sequence>